<keyword evidence="3 5" id="KW-0227">DNA damage</keyword>
<dbReference type="HAMAP" id="MF_00149">
    <property type="entry name" value="DNA_mis_repair"/>
    <property type="match status" value="1"/>
</dbReference>
<dbReference type="Gene3D" id="3.30.1370.100">
    <property type="entry name" value="MutL, C-terminal domain, regulatory subdomain"/>
    <property type="match status" value="1"/>
</dbReference>
<dbReference type="InterPro" id="IPR013507">
    <property type="entry name" value="DNA_mismatch_S5_2-like"/>
</dbReference>
<evidence type="ECO:0000256" key="4">
    <source>
        <dbReference type="ARBA" id="ARBA00023204"/>
    </source>
</evidence>
<keyword evidence="9" id="KW-0255">Endonuclease</keyword>
<dbReference type="InterPro" id="IPR014721">
    <property type="entry name" value="Ribsml_uS5_D2-typ_fold_subgr"/>
</dbReference>
<comment type="caution">
    <text evidence="9">The sequence shown here is derived from an EMBL/GenBank/DDBJ whole genome shotgun (WGS) entry which is preliminary data.</text>
</comment>
<dbReference type="GO" id="GO:0032300">
    <property type="term" value="C:mismatch repair complex"/>
    <property type="evidence" value="ECO:0007669"/>
    <property type="project" value="InterPro"/>
</dbReference>
<dbReference type="SMART" id="SM01340">
    <property type="entry name" value="DNA_mis_repair"/>
    <property type="match status" value="1"/>
</dbReference>
<dbReference type="SUPFAM" id="SSF54211">
    <property type="entry name" value="Ribosomal protein S5 domain 2-like"/>
    <property type="match status" value="1"/>
</dbReference>
<gene>
    <name evidence="5 9" type="primary">mutL</name>
    <name evidence="9" type="ORF">NATSA_06905</name>
</gene>
<dbReference type="SMART" id="SM00853">
    <property type="entry name" value="MutL_C"/>
    <property type="match status" value="1"/>
</dbReference>
<dbReference type="Gene3D" id="3.30.230.10">
    <property type="match status" value="1"/>
</dbReference>
<dbReference type="Gene3D" id="3.30.1540.20">
    <property type="entry name" value="MutL, C-terminal domain, dimerisation subdomain"/>
    <property type="match status" value="1"/>
</dbReference>
<dbReference type="Proteomes" id="UP000673975">
    <property type="component" value="Unassembled WGS sequence"/>
</dbReference>
<evidence type="ECO:0000313" key="9">
    <source>
        <dbReference type="EMBL" id="MBP3192385.1"/>
    </source>
</evidence>
<dbReference type="InterPro" id="IPR002099">
    <property type="entry name" value="MutL/Mlh/PMS"/>
</dbReference>
<accession>A0A8J7RIG1</accession>
<dbReference type="FunFam" id="3.30.565.10:FF:000003">
    <property type="entry name" value="DNA mismatch repair endonuclease MutL"/>
    <property type="match status" value="1"/>
</dbReference>
<dbReference type="InterPro" id="IPR042120">
    <property type="entry name" value="MutL_C_dimsub"/>
</dbReference>
<evidence type="ECO:0000256" key="2">
    <source>
        <dbReference type="ARBA" id="ARBA00021975"/>
    </source>
</evidence>
<dbReference type="InterPro" id="IPR036890">
    <property type="entry name" value="HATPase_C_sf"/>
</dbReference>
<reference evidence="9" key="1">
    <citation type="submission" date="2021-02" db="EMBL/GenBank/DDBJ databases">
        <title>Natronogracilivirga saccharolytica gen. nov. sp. nov. a new anaerobic, haloalkiliphilic carbohydrate-fermenting bacterium from soda lake and proposing of Cyclonatronumiaceae fam. nov. in the phylum Balneolaeota.</title>
        <authorList>
            <person name="Zhilina T.N."/>
            <person name="Sorokin D.Y."/>
            <person name="Zavarzina D.G."/>
            <person name="Toshchakov S.V."/>
            <person name="Kublanov I.V."/>
        </authorList>
    </citation>
    <scope>NUCLEOTIDE SEQUENCE</scope>
    <source>
        <strain evidence="9">Z-1702</strain>
    </source>
</reference>
<protein>
    <recommendedName>
        <fullName evidence="2 5">DNA mismatch repair protein MutL</fullName>
    </recommendedName>
</protein>
<dbReference type="InterPro" id="IPR014790">
    <property type="entry name" value="MutL_C"/>
</dbReference>
<evidence type="ECO:0000256" key="6">
    <source>
        <dbReference type="SAM" id="MobiDB-lite"/>
    </source>
</evidence>
<keyword evidence="10" id="KW-1185">Reference proteome</keyword>
<evidence type="ECO:0000313" key="10">
    <source>
        <dbReference type="Proteomes" id="UP000673975"/>
    </source>
</evidence>
<dbReference type="Gene3D" id="3.30.565.10">
    <property type="entry name" value="Histidine kinase-like ATPase, C-terminal domain"/>
    <property type="match status" value="1"/>
</dbReference>
<dbReference type="GO" id="GO:0005524">
    <property type="term" value="F:ATP binding"/>
    <property type="evidence" value="ECO:0007669"/>
    <property type="project" value="InterPro"/>
</dbReference>
<dbReference type="InterPro" id="IPR020667">
    <property type="entry name" value="DNA_mismatch_repair_MutL"/>
</dbReference>
<dbReference type="InterPro" id="IPR020568">
    <property type="entry name" value="Ribosomal_Su5_D2-typ_SF"/>
</dbReference>
<keyword evidence="9" id="KW-0540">Nuclease</keyword>
<comment type="function">
    <text evidence="5">This protein is involved in the repair of mismatches in DNA. It is required for dam-dependent methyl-directed DNA mismatch repair. May act as a 'molecular matchmaker', a protein that promotes the formation of a stable complex between two or more DNA-binding proteins in an ATP-dependent manner without itself being part of a final effector complex.</text>
</comment>
<evidence type="ECO:0000259" key="8">
    <source>
        <dbReference type="SMART" id="SM01340"/>
    </source>
</evidence>
<feature type="domain" description="MutL C-terminal dimerisation" evidence="7">
    <location>
        <begin position="442"/>
        <end position="584"/>
    </location>
</feature>
<dbReference type="SUPFAM" id="SSF55874">
    <property type="entry name" value="ATPase domain of HSP90 chaperone/DNA topoisomerase II/histidine kinase"/>
    <property type="match status" value="1"/>
</dbReference>
<dbReference type="GO" id="GO:0006298">
    <property type="term" value="P:mismatch repair"/>
    <property type="evidence" value="ECO:0007669"/>
    <property type="project" value="UniProtKB-UniRule"/>
</dbReference>
<dbReference type="GO" id="GO:0140664">
    <property type="term" value="F:ATP-dependent DNA damage sensor activity"/>
    <property type="evidence" value="ECO:0007669"/>
    <property type="project" value="InterPro"/>
</dbReference>
<dbReference type="Pfam" id="PF08676">
    <property type="entry name" value="MutL_C"/>
    <property type="match status" value="1"/>
</dbReference>
<dbReference type="NCBIfam" id="TIGR00585">
    <property type="entry name" value="mutl"/>
    <property type="match status" value="1"/>
</dbReference>
<dbReference type="PANTHER" id="PTHR10073">
    <property type="entry name" value="DNA MISMATCH REPAIR PROTEIN MLH, PMS, MUTL"/>
    <property type="match status" value="1"/>
</dbReference>
<dbReference type="CDD" id="cd16926">
    <property type="entry name" value="HATPase_MutL-MLH-PMS-like"/>
    <property type="match status" value="1"/>
</dbReference>
<dbReference type="CDD" id="cd00782">
    <property type="entry name" value="MutL_Trans"/>
    <property type="match status" value="1"/>
</dbReference>
<dbReference type="Pfam" id="PF01119">
    <property type="entry name" value="DNA_mis_repair"/>
    <property type="match status" value="1"/>
</dbReference>
<dbReference type="InterPro" id="IPR037198">
    <property type="entry name" value="MutL_C_sf"/>
</dbReference>
<organism evidence="9 10">
    <name type="scientific">Natronogracilivirga saccharolytica</name>
    <dbReference type="NCBI Taxonomy" id="2812953"/>
    <lineage>
        <taxon>Bacteria</taxon>
        <taxon>Pseudomonadati</taxon>
        <taxon>Balneolota</taxon>
        <taxon>Balneolia</taxon>
        <taxon>Balneolales</taxon>
        <taxon>Cyclonatronaceae</taxon>
        <taxon>Natronogracilivirga</taxon>
    </lineage>
</organism>
<feature type="domain" description="DNA mismatch repair protein S5" evidence="8">
    <location>
        <begin position="215"/>
        <end position="333"/>
    </location>
</feature>
<name>A0A8J7RIG1_9BACT</name>
<dbReference type="AlphaFoldDB" id="A0A8J7RIG1"/>
<comment type="similarity">
    <text evidence="1 5">Belongs to the DNA mismatch repair MutL/HexB family.</text>
</comment>
<evidence type="ECO:0000259" key="7">
    <source>
        <dbReference type="SMART" id="SM00853"/>
    </source>
</evidence>
<dbReference type="GO" id="GO:0004519">
    <property type="term" value="F:endonuclease activity"/>
    <property type="evidence" value="ECO:0007669"/>
    <property type="project" value="UniProtKB-KW"/>
</dbReference>
<dbReference type="GO" id="GO:0016887">
    <property type="term" value="F:ATP hydrolysis activity"/>
    <property type="evidence" value="ECO:0007669"/>
    <property type="project" value="InterPro"/>
</dbReference>
<keyword evidence="4 5" id="KW-0234">DNA repair</keyword>
<keyword evidence="9" id="KW-0378">Hydrolase</keyword>
<feature type="region of interest" description="Disordered" evidence="6">
    <location>
        <begin position="396"/>
        <end position="439"/>
    </location>
</feature>
<dbReference type="EMBL" id="JAFIDN010000004">
    <property type="protein sequence ID" value="MBP3192385.1"/>
    <property type="molecule type" value="Genomic_DNA"/>
</dbReference>
<proteinExistence type="inferred from homology"/>
<dbReference type="GO" id="GO:0030983">
    <property type="term" value="F:mismatched DNA binding"/>
    <property type="evidence" value="ECO:0007669"/>
    <property type="project" value="InterPro"/>
</dbReference>
<dbReference type="InterPro" id="IPR042121">
    <property type="entry name" value="MutL_C_regsub"/>
</dbReference>
<sequence>MATSGSSETLIHILPPEVSNKIAAGEVVQRPASVVKELLDNAIDSGSDHIAVVLQNSGRTMIQVCDNGCGMSVEDIKLCFLRHATSKITSVEELQGIRTLGFRGEAMASIASVAQVTVTSKRVEDETGTEYEIRGGEEIRLEPAAADNGTTVTVRNLFYNVPARRAFLKTDATEFRHILLAFHQAAIAHPEIRFDLDAGGEIIYRLHPKDLETRISELFGASYKASLIPVQESTSLVRISGLLSDPKLAKKTRGEQFLFINRRPFYHRHLNYIIQEIYRDWIQPGQYPFYALFLEVDPEMVDVNVHPTKQEIKFEDERTISTFTRSVVKKSLHAHMQVPAWNPETDESERFADAFRYGFGQKPSEEGGSGTTRPSESFRKEYHGFSKVFPGHNIGARLYGPGSGPAADSSEEITPPFPGQGYSGSDTHENKGHASKKVGDSGFTQIHHQYILSQTRNGLFFMDQHAAHKRIIYEKVLSEADSGLPSTQQLLFPKNINFSATDFSLLKELQPVITRMGFNIQLLSGNSAMILGVPSDIRLDNEQHVLESIMEQYKSMTASLKLDEKERVALALANKAAIPRGKKLSAEEMEALVDQLFACDEPFKDPLGKPTIRSMSLDELNAMFR</sequence>
<evidence type="ECO:0000256" key="5">
    <source>
        <dbReference type="HAMAP-Rule" id="MF_00149"/>
    </source>
</evidence>
<evidence type="ECO:0000256" key="3">
    <source>
        <dbReference type="ARBA" id="ARBA00022763"/>
    </source>
</evidence>
<dbReference type="InterPro" id="IPR038973">
    <property type="entry name" value="MutL/Mlh/Pms-like"/>
</dbReference>
<dbReference type="PANTHER" id="PTHR10073:SF12">
    <property type="entry name" value="DNA MISMATCH REPAIR PROTEIN MLH1"/>
    <property type="match status" value="1"/>
</dbReference>
<evidence type="ECO:0000256" key="1">
    <source>
        <dbReference type="ARBA" id="ARBA00006082"/>
    </source>
</evidence>
<dbReference type="Pfam" id="PF13589">
    <property type="entry name" value="HATPase_c_3"/>
    <property type="match status" value="1"/>
</dbReference>
<dbReference type="SUPFAM" id="SSF118116">
    <property type="entry name" value="DNA mismatch repair protein MutL"/>
    <property type="match status" value="1"/>
</dbReference>
<dbReference type="RefSeq" id="WP_210511286.1">
    <property type="nucleotide sequence ID" value="NZ_JAFIDN010000004.1"/>
</dbReference>